<evidence type="ECO:0000259" key="15">
    <source>
        <dbReference type="Pfam" id="PF20750"/>
    </source>
</evidence>
<comment type="cofactor">
    <cofactor evidence="1">
        <name>Mn(2+)</name>
        <dbReference type="ChEBI" id="CHEBI:29035"/>
    </cofactor>
</comment>
<reference evidence="16 17" key="1">
    <citation type="submission" date="2022-03" db="EMBL/GenBank/DDBJ databases">
        <authorList>
            <person name="Nunn A."/>
            <person name="Chopra R."/>
            <person name="Nunn A."/>
            <person name="Contreras Garrido A."/>
        </authorList>
    </citation>
    <scope>NUCLEOTIDE SEQUENCE [LARGE SCALE GENOMIC DNA]</scope>
</reference>
<evidence type="ECO:0000256" key="5">
    <source>
        <dbReference type="ARBA" id="ARBA00022679"/>
    </source>
</evidence>
<comment type="cofactor">
    <cofactor evidence="13">
        <name>Mg(2+)</name>
        <dbReference type="ChEBI" id="CHEBI:18420"/>
    </cofactor>
    <text evidence="13">Binds 2 magnesium ions. Also active with manganese.</text>
</comment>
<dbReference type="Gene3D" id="3.30.70.590">
    <property type="entry name" value="Poly(A) polymerase predicted RNA binding domain"/>
    <property type="match status" value="1"/>
</dbReference>
<feature type="binding site" evidence="13">
    <location>
        <position position="170"/>
    </location>
    <ligand>
        <name>Mg(2+)</name>
        <dbReference type="ChEBI" id="CHEBI:18420"/>
        <label>2</label>
        <note>catalytic</note>
    </ligand>
</feature>
<keyword evidence="17" id="KW-1185">Reference proteome</keyword>
<dbReference type="Pfam" id="PF04928">
    <property type="entry name" value="PAP_central"/>
    <property type="match status" value="1"/>
</dbReference>
<evidence type="ECO:0000256" key="8">
    <source>
        <dbReference type="ARBA" id="ARBA00022840"/>
    </source>
</evidence>
<evidence type="ECO:0000256" key="13">
    <source>
        <dbReference type="PIRSR" id="PIRSR018425-2"/>
    </source>
</evidence>
<organism evidence="16 17">
    <name type="scientific">Thlaspi arvense</name>
    <name type="common">Field penny-cress</name>
    <dbReference type="NCBI Taxonomy" id="13288"/>
    <lineage>
        <taxon>Eukaryota</taxon>
        <taxon>Viridiplantae</taxon>
        <taxon>Streptophyta</taxon>
        <taxon>Embryophyta</taxon>
        <taxon>Tracheophyta</taxon>
        <taxon>Spermatophyta</taxon>
        <taxon>Magnoliopsida</taxon>
        <taxon>eudicotyledons</taxon>
        <taxon>Gunneridae</taxon>
        <taxon>Pentapetalae</taxon>
        <taxon>rosids</taxon>
        <taxon>malvids</taxon>
        <taxon>Brassicales</taxon>
        <taxon>Brassicaceae</taxon>
        <taxon>Thlaspideae</taxon>
        <taxon>Thlaspi</taxon>
    </lineage>
</organism>
<evidence type="ECO:0000313" key="16">
    <source>
        <dbReference type="EMBL" id="CAH2054792.1"/>
    </source>
</evidence>
<feature type="binding site" evidence="12">
    <location>
        <begin position="249"/>
        <end position="250"/>
    </location>
    <ligand>
        <name>ATP</name>
        <dbReference type="ChEBI" id="CHEBI:30616"/>
    </ligand>
</feature>
<protein>
    <recommendedName>
        <fullName evidence="11">Poly(A) polymerase</fullName>
        <ecNumber evidence="11">2.7.7.19</ecNumber>
    </recommendedName>
</protein>
<dbReference type="GO" id="GO:0005524">
    <property type="term" value="F:ATP binding"/>
    <property type="evidence" value="ECO:0007669"/>
    <property type="project" value="UniProtKB-UniRule"/>
</dbReference>
<evidence type="ECO:0000256" key="4">
    <source>
        <dbReference type="ARBA" id="ARBA00022664"/>
    </source>
</evidence>
<keyword evidence="4 11" id="KW-0507">mRNA processing</keyword>
<dbReference type="InterPro" id="IPR011068">
    <property type="entry name" value="NuclTrfase_I-like_C"/>
</dbReference>
<dbReference type="InterPro" id="IPR043519">
    <property type="entry name" value="NT_sf"/>
</dbReference>
<dbReference type="FunFam" id="3.30.70.590:FF:000005">
    <property type="entry name" value="Nuclear poly(A) polymerase 3"/>
    <property type="match status" value="1"/>
</dbReference>
<dbReference type="GO" id="GO:0006397">
    <property type="term" value="P:mRNA processing"/>
    <property type="evidence" value="ECO:0007669"/>
    <property type="project" value="UniProtKB-KW"/>
</dbReference>
<keyword evidence="7 11" id="KW-0547">Nucleotide-binding</keyword>
<dbReference type="CDD" id="cd05402">
    <property type="entry name" value="NT_PAP_TUTase"/>
    <property type="match status" value="1"/>
</dbReference>
<dbReference type="PANTHER" id="PTHR10682:SF33">
    <property type="entry name" value="NUCLEAR POLY(A) POLYMERASE 3"/>
    <property type="match status" value="1"/>
</dbReference>
<feature type="binding site" evidence="12">
    <location>
        <position position="170"/>
    </location>
    <ligand>
        <name>ATP</name>
        <dbReference type="ChEBI" id="CHEBI:30616"/>
    </ligand>
</feature>
<dbReference type="PANTHER" id="PTHR10682">
    <property type="entry name" value="POLY A POLYMERASE"/>
    <property type="match status" value="1"/>
</dbReference>
<dbReference type="GO" id="GO:0046872">
    <property type="term" value="F:metal ion binding"/>
    <property type="evidence" value="ECO:0007669"/>
    <property type="project" value="UniProtKB-KW"/>
</dbReference>
<dbReference type="InterPro" id="IPR014492">
    <property type="entry name" value="PolyA_polymerase"/>
</dbReference>
<accession>A0AAU9S0L4</accession>
<dbReference type="InterPro" id="IPR048840">
    <property type="entry name" value="PolA_pol_NTPase"/>
</dbReference>
<dbReference type="EC" id="2.7.7.19" evidence="11"/>
<keyword evidence="10 11" id="KW-0539">Nucleus</keyword>
<comment type="function">
    <text evidence="11">Polymerase that creates the 3'-poly(A) tail of mRNA's.</text>
</comment>
<name>A0AAU9S0L4_THLAR</name>
<evidence type="ECO:0000313" key="17">
    <source>
        <dbReference type="Proteomes" id="UP000836841"/>
    </source>
</evidence>
<keyword evidence="8 11" id="KW-0067">ATP-binding</keyword>
<dbReference type="GO" id="GO:1990817">
    <property type="term" value="F:poly(A) RNA polymerase activity"/>
    <property type="evidence" value="ECO:0007669"/>
    <property type="project" value="UniProtKB-UniRule"/>
</dbReference>
<dbReference type="EMBL" id="OU466859">
    <property type="protein sequence ID" value="CAH2054792.1"/>
    <property type="molecule type" value="Genomic_DNA"/>
</dbReference>
<dbReference type="GO" id="GO:0005634">
    <property type="term" value="C:nucleus"/>
    <property type="evidence" value="ECO:0007669"/>
    <property type="project" value="UniProtKB-SubCell"/>
</dbReference>
<comment type="subcellular location">
    <subcellularLocation>
        <location evidence="2 11">Nucleus</location>
    </subcellularLocation>
</comment>
<proteinExistence type="inferred from homology"/>
<evidence type="ECO:0000256" key="12">
    <source>
        <dbReference type="PIRSR" id="PIRSR018425-1"/>
    </source>
</evidence>
<dbReference type="InterPro" id="IPR007012">
    <property type="entry name" value="PolA_pol_cen_dom"/>
</dbReference>
<feature type="binding site" evidence="12">
    <location>
        <position position="240"/>
    </location>
    <ligand>
        <name>ATP</name>
        <dbReference type="ChEBI" id="CHEBI:30616"/>
    </ligand>
</feature>
<feature type="binding site" evidence="12">
    <location>
        <position position="231"/>
    </location>
    <ligand>
        <name>ATP</name>
        <dbReference type="ChEBI" id="CHEBI:30616"/>
    </ligand>
</feature>
<dbReference type="Proteomes" id="UP000836841">
    <property type="component" value="Chromosome 3"/>
</dbReference>
<evidence type="ECO:0000259" key="14">
    <source>
        <dbReference type="Pfam" id="PF04928"/>
    </source>
</evidence>
<evidence type="ECO:0000256" key="3">
    <source>
        <dbReference type="ARBA" id="ARBA00010912"/>
    </source>
</evidence>
<dbReference type="SUPFAM" id="SSF81631">
    <property type="entry name" value="PAP/OAS1 substrate-binding domain"/>
    <property type="match status" value="1"/>
</dbReference>
<evidence type="ECO:0000256" key="11">
    <source>
        <dbReference type="PIRNR" id="PIRNR018425"/>
    </source>
</evidence>
<dbReference type="SUPFAM" id="SSF81301">
    <property type="entry name" value="Nucleotidyltransferase"/>
    <property type="match status" value="1"/>
</dbReference>
<keyword evidence="9 13" id="KW-0460">Magnesium</keyword>
<evidence type="ECO:0000256" key="2">
    <source>
        <dbReference type="ARBA" id="ARBA00004123"/>
    </source>
</evidence>
<dbReference type="GO" id="GO:0003723">
    <property type="term" value="F:RNA binding"/>
    <property type="evidence" value="ECO:0007669"/>
    <property type="project" value="UniProtKB-UniRule"/>
</dbReference>
<evidence type="ECO:0000256" key="1">
    <source>
        <dbReference type="ARBA" id="ARBA00001936"/>
    </source>
</evidence>
<sequence length="510" mass="57622">MSTSSLHCVLSDSFSLIADFAFSPINPFFFEEPCSSHYGSLSLLIPTGFLPPSTAEMKEERSISLRQLMTDEGLTPSLEDEKKRTSVINQLHKIVVRWIKVVAWKRRLTQHQINATNATIIAYGSYGLGEDFFIELRNLLKSRREVTEVHCVKDAKVPLIRFKFDGILVDLPYAQLRVSSIPNDVDVLNPFFLKDIDETSWKSLSGVRANKCILQLVPSVELFQSLLRCVKLWAKRRGVYGNLNGFLGGVHMAVLAAFVCGYDPNATLSSLLASFFNTFAYWQWPTPVVLLGDAYPSAASPPGLMPIQLPCGAHQYCHSNITRSTFYKIMSEFLRGHHFTKGYLEPNFSWKNLFEPYPYASTYAWFAKIHLSAATQEDLSDWVGLVKSRFRCLLIKIEQVFGICDPNPTEYVETYTNQPNIVFYWGLHLRTINVSDMESAETDFLKILNSGSLRGPVGRIKLSVVQASQLPKSKNGDCDSSNGSKKMTRACWRIREDKQCKKNTGLCGWI</sequence>
<dbReference type="Pfam" id="PF20750">
    <property type="entry name" value="PAP_NTPase"/>
    <property type="match status" value="2"/>
</dbReference>
<evidence type="ECO:0000256" key="9">
    <source>
        <dbReference type="ARBA" id="ARBA00022842"/>
    </source>
</evidence>
<dbReference type="SUPFAM" id="SSF55003">
    <property type="entry name" value="PAP/Archaeal CCA-adding enzyme, C-terminal domain"/>
    <property type="match status" value="1"/>
</dbReference>
<dbReference type="GO" id="GO:0031123">
    <property type="term" value="P:RNA 3'-end processing"/>
    <property type="evidence" value="ECO:0007669"/>
    <property type="project" value="InterPro"/>
</dbReference>
<evidence type="ECO:0000256" key="7">
    <source>
        <dbReference type="ARBA" id="ARBA00022741"/>
    </source>
</evidence>
<keyword evidence="5 11" id="KW-0808">Transferase</keyword>
<dbReference type="Gene3D" id="1.10.1410.10">
    <property type="match status" value="1"/>
</dbReference>
<comment type="catalytic activity">
    <reaction evidence="11">
        <text>RNA(n) + ATP = RNA(n)-3'-adenine ribonucleotide + diphosphate</text>
        <dbReference type="Rhea" id="RHEA:11332"/>
        <dbReference type="Rhea" id="RHEA-COMP:14527"/>
        <dbReference type="Rhea" id="RHEA-COMP:17347"/>
        <dbReference type="ChEBI" id="CHEBI:30616"/>
        <dbReference type="ChEBI" id="CHEBI:33019"/>
        <dbReference type="ChEBI" id="CHEBI:140395"/>
        <dbReference type="ChEBI" id="CHEBI:173115"/>
        <dbReference type="EC" id="2.7.7.19"/>
    </reaction>
</comment>
<gene>
    <name evidence="16" type="ORF">TAV2_LOCUS8961</name>
</gene>
<dbReference type="PIRSF" id="PIRSF018425">
    <property type="entry name" value="PolyA_polymerase"/>
    <property type="match status" value="1"/>
</dbReference>
<evidence type="ECO:0000256" key="10">
    <source>
        <dbReference type="ARBA" id="ARBA00023242"/>
    </source>
</evidence>
<feature type="domain" description="Poly(A) polymerase central" evidence="14">
    <location>
        <begin position="223"/>
        <end position="355"/>
    </location>
</feature>
<evidence type="ECO:0000256" key="6">
    <source>
        <dbReference type="ARBA" id="ARBA00022723"/>
    </source>
</evidence>
<comment type="similarity">
    <text evidence="3 11">Belongs to the poly(A) polymerase family.</text>
</comment>
<keyword evidence="6 13" id="KW-0479">Metal-binding</keyword>
<feature type="domain" description="Poly(A) polymerase nucleotidyltransferase" evidence="15">
    <location>
        <begin position="53"/>
        <end position="129"/>
    </location>
</feature>
<dbReference type="Gene3D" id="3.30.460.10">
    <property type="entry name" value="Beta Polymerase, domain 2"/>
    <property type="match status" value="1"/>
</dbReference>
<feature type="domain" description="Poly(A) polymerase nucleotidyltransferase" evidence="15">
    <location>
        <begin position="130"/>
        <end position="217"/>
    </location>
</feature>
<dbReference type="AlphaFoldDB" id="A0AAU9S0L4"/>